<comment type="caution">
    <text evidence="3">The sequence shown here is derived from an EMBL/GenBank/DDBJ whole genome shotgun (WGS) entry which is preliminary data.</text>
</comment>
<dbReference type="EMBL" id="LYOR01000006">
    <property type="protein sequence ID" value="OFV65883.1"/>
    <property type="molecule type" value="Genomic_DNA"/>
</dbReference>
<dbReference type="AlphaFoldDB" id="A0A1F2P3Z7"/>
<protein>
    <submittedName>
        <fullName evidence="3">Uncharacterized protein</fullName>
    </submittedName>
</protein>
<name>A0A1F2P3Z7_9EURY</name>
<evidence type="ECO:0000313" key="4">
    <source>
        <dbReference type="Proteomes" id="UP000185779"/>
    </source>
</evidence>
<evidence type="ECO:0000313" key="2">
    <source>
        <dbReference type="EMBL" id="HEC57681.1"/>
    </source>
</evidence>
<evidence type="ECO:0000313" key="1">
    <source>
        <dbReference type="EMBL" id="HDM35960.1"/>
    </source>
</evidence>
<dbReference type="EMBL" id="DQZR01000067">
    <property type="protein sequence ID" value="HDM35960.1"/>
    <property type="molecule type" value="Genomic_DNA"/>
</dbReference>
<dbReference type="Proteomes" id="UP000885936">
    <property type="component" value="Unassembled WGS sequence"/>
</dbReference>
<dbReference type="Proteomes" id="UP000885863">
    <property type="component" value="Unassembled WGS sequence"/>
</dbReference>
<proteinExistence type="predicted"/>
<organism evidence="3 4">
    <name type="scientific">Candidatus Syntropharchaeum butanivorans</name>
    <dbReference type="NCBI Taxonomy" id="1839936"/>
    <lineage>
        <taxon>Archaea</taxon>
        <taxon>Methanobacteriati</taxon>
        <taxon>Methanobacteriota</taxon>
        <taxon>Stenosarchaea group</taxon>
        <taxon>Methanomicrobia</taxon>
        <taxon>Methanosarcinales</taxon>
        <taxon>ANME-2 cluster</taxon>
        <taxon>Candidatus Syntropharchaeum</taxon>
    </lineage>
</organism>
<gene>
    <name evidence="1" type="ORF">ENG09_01715</name>
    <name evidence="2" type="ORF">ENI32_07400</name>
    <name evidence="3" type="ORF">SBU_001292</name>
</gene>
<dbReference type="EMBL" id="DRIE01000121">
    <property type="protein sequence ID" value="HEC57681.1"/>
    <property type="molecule type" value="Genomic_DNA"/>
</dbReference>
<evidence type="ECO:0000313" key="3">
    <source>
        <dbReference type="EMBL" id="OFV65883.1"/>
    </source>
</evidence>
<reference evidence="1" key="2">
    <citation type="journal article" date="2020" name="mSystems">
        <title>Genome- and Community-Level Interaction Insights into Carbon Utilization and Element Cycling Functions of Hydrothermarchaeota in Hydrothermal Sediment.</title>
        <authorList>
            <person name="Zhou Z."/>
            <person name="Liu Y."/>
            <person name="Xu W."/>
            <person name="Pan J."/>
            <person name="Luo Z.H."/>
            <person name="Li M."/>
        </authorList>
    </citation>
    <scope>NUCLEOTIDE SEQUENCE [LARGE SCALE GENOMIC DNA]</scope>
    <source>
        <strain evidence="1">HyVt-185</strain>
        <strain evidence="2">HyVt-386</strain>
    </source>
</reference>
<reference evidence="3 4" key="1">
    <citation type="submission" date="2016-05" db="EMBL/GenBank/DDBJ databases">
        <title>Microbial consortia oxidize butane by reversing methanogenesis.</title>
        <authorList>
            <person name="Laso-Perez R."/>
            <person name="Richter M."/>
            <person name="Wegener G."/>
            <person name="Musat F."/>
        </authorList>
    </citation>
    <scope>NUCLEOTIDE SEQUENCE [LARGE SCALE GENOMIC DNA]</scope>
    <source>
        <strain evidence="3">BOX1</strain>
    </source>
</reference>
<dbReference type="STRING" id="1839936.SBU_001292"/>
<keyword evidence="4" id="KW-1185">Reference proteome</keyword>
<accession>A0A1F2P3Z7</accession>
<dbReference type="Proteomes" id="UP000185779">
    <property type="component" value="Unassembled WGS sequence"/>
</dbReference>
<sequence>MREDEEELYDLLLPYGVPIDIIGEALERFDVIPGYADGDERRPTLRGSLEEVTKAKEYIYRRMKEYIAEMERGGGIRRR</sequence>